<reference evidence="1" key="2">
    <citation type="submission" date="2025-03" db="EMBL/GenBank/DDBJ databases">
        <authorList>
            <consortium name="ELIXIR-Norway"/>
            <consortium name="Elixir Norway"/>
        </authorList>
    </citation>
    <scope>NUCLEOTIDE SEQUENCE</scope>
</reference>
<reference evidence="1" key="1">
    <citation type="submission" date="2023-05" db="EMBL/GenBank/DDBJ databases">
        <authorList>
            <consortium name="ELIXIR-Norway"/>
        </authorList>
    </citation>
    <scope>NUCLEOTIDE SEQUENCE</scope>
</reference>
<dbReference type="Proteomes" id="UP001162501">
    <property type="component" value="Chromosome 16"/>
</dbReference>
<evidence type="ECO:0000313" key="1">
    <source>
        <dbReference type="EMBL" id="CAM9760006.1"/>
    </source>
</evidence>
<sequence length="198" mass="20944">MAEEKLPRPQSAPFNRAGAQGRSEEPRSVLGQIHVLAFFSSKGHLHSLDGPAPPPKRIRRLRGRSLAPPVQGRGLALSRPRGAGVLTSGRQTPEAGLALVVAGQRSGAGLRTPGILLRRRAEAARQLRRAEEETGQRLRLLFLGDQAVCVPSTATVDSHQAIGTPEEAVGSRWAVGEQVTPSGAVCLGLLPHSSMDVS</sequence>
<name>A0AC59YKY2_RANTA</name>
<dbReference type="EMBL" id="OX596100">
    <property type="protein sequence ID" value="CAM9760006.1"/>
    <property type="molecule type" value="Genomic_DNA"/>
</dbReference>
<protein>
    <submittedName>
        <fullName evidence="1">Uncharacterized protein</fullName>
    </submittedName>
</protein>
<evidence type="ECO:0000313" key="2">
    <source>
        <dbReference type="Proteomes" id="UP001162501"/>
    </source>
</evidence>
<gene>
    <name evidence="1" type="ORF">MRATA1EN22A_LOCUS7079</name>
</gene>
<organism evidence="1 2">
    <name type="scientific">Rangifer tarandus platyrhynchus</name>
    <name type="common">Svalbard reindeer</name>
    <dbReference type="NCBI Taxonomy" id="3082113"/>
    <lineage>
        <taxon>Eukaryota</taxon>
        <taxon>Metazoa</taxon>
        <taxon>Chordata</taxon>
        <taxon>Craniata</taxon>
        <taxon>Vertebrata</taxon>
        <taxon>Euteleostomi</taxon>
        <taxon>Mammalia</taxon>
        <taxon>Eutheria</taxon>
        <taxon>Laurasiatheria</taxon>
        <taxon>Artiodactyla</taxon>
        <taxon>Ruminantia</taxon>
        <taxon>Pecora</taxon>
        <taxon>Cervidae</taxon>
        <taxon>Odocoileinae</taxon>
        <taxon>Rangifer</taxon>
    </lineage>
</organism>
<accession>A0AC59YKY2</accession>
<proteinExistence type="predicted"/>